<dbReference type="InterPro" id="IPR045739">
    <property type="entry name" value="ACT_dom_pair"/>
</dbReference>
<accession>A0A0F9M018</accession>
<feature type="domain" description="ACT" evidence="1">
    <location>
        <begin position="1"/>
        <end position="123"/>
    </location>
</feature>
<dbReference type="PANTHER" id="PTHR40099">
    <property type="entry name" value="ACETOLACTATE SYNTHASE, SMALL SUBUNIT"/>
    <property type="match status" value="1"/>
</dbReference>
<dbReference type="PANTHER" id="PTHR40099:SF1">
    <property type="entry name" value="ACETOLACTATE SYNTHASE, SMALL SUBUNIT"/>
    <property type="match status" value="1"/>
</dbReference>
<organism evidence="2">
    <name type="scientific">marine sediment metagenome</name>
    <dbReference type="NCBI Taxonomy" id="412755"/>
    <lineage>
        <taxon>unclassified sequences</taxon>
        <taxon>metagenomes</taxon>
        <taxon>ecological metagenomes</taxon>
    </lineage>
</organism>
<evidence type="ECO:0000313" key="2">
    <source>
        <dbReference type="EMBL" id="KKM92681.1"/>
    </source>
</evidence>
<dbReference type="Pfam" id="PF19571">
    <property type="entry name" value="ACT_8"/>
    <property type="match status" value="1"/>
</dbReference>
<gene>
    <name evidence="2" type="ORF">LCGC14_1215960</name>
</gene>
<evidence type="ECO:0000259" key="1">
    <source>
        <dbReference type="Pfam" id="PF19571"/>
    </source>
</evidence>
<comment type="caution">
    <text evidence="2">The sequence shown here is derived from an EMBL/GenBank/DDBJ whole genome shotgun (WGS) entry which is preliminary data.</text>
</comment>
<dbReference type="InterPro" id="IPR045865">
    <property type="entry name" value="ACT-like_dom_sf"/>
</dbReference>
<dbReference type="EMBL" id="LAZR01006359">
    <property type="protein sequence ID" value="KKM92681.1"/>
    <property type="molecule type" value="Genomic_DNA"/>
</dbReference>
<dbReference type="AlphaFoldDB" id="A0A0F9M018"/>
<dbReference type="Gene3D" id="3.30.2130.10">
    <property type="entry name" value="VC0802-like"/>
    <property type="match status" value="1"/>
</dbReference>
<name>A0A0F9M018_9ZZZZ</name>
<proteinExistence type="predicted"/>
<protein>
    <recommendedName>
        <fullName evidence="1">ACT domain-containing protein</fullName>
    </recommendedName>
</protein>
<dbReference type="SUPFAM" id="SSF55021">
    <property type="entry name" value="ACT-like"/>
    <property type="match status" value="2"/>
</dbReference>
<reference evidence="2" key="1">
    <citation type="journal article" date="2015" name="Nature">
        <title>Complex archaea that bridge the gap between prokaryotes and eukaryotes.</title>
        <authorList>
            <person name="Spang A."/>
            <person name="Saw J.H."/>
            <person name="Jorgensen S.L."/>
            <person name="Zaremba-Niedzwiedzka K."/>
            <person name="Martijn J."/>
            <person name="Lind A.E."/>
            <person name="van Eijk R."/>
            <person name="Schleper C."/>
            <person name="Guy L."/>
            <person name="Ettema T.J."/>
        </authorList>
    </citation>
    <scope>NUCLEOTIDE SEQUENCE</scope>
</reference>
<sequence>MNMKQLSVFLNDRPGELANFIELLMENKIFIRALTVAQTSEYGLLLLLVDKLEKCLALLEEKKYTHSTTDVIAVKLNGHPKALYEIPKSLGDNDVNIDYCYSTLVKEDPMLILRVANDDIKKATQTLVKSRFTIFET</sequence>